<evidence type="ECO:0000259" key="3">
    <source>
        <dbReference type="Pfam" id="PF24883"/>
    </source>
</evidence>
<name>A0AAD4E0V1_9AGAM</name>
<protein>
    <recommendedName>
        <fullName evidence="3">Nephrocystin 3-like N-terminal domain-containing protein</fullName>
    </recommendedName>
</protein>
<organism evidence="4 5">
    <name type="scientific">Suillus fuscotomentosus</name>
    <dbReference type="NCBI Taxonomy" id="1912939"/>
    <lineage>
        <taxon>Eukaryota</taxon>
        <taxon>Fungi</taxon>
        <taxon>Dikarya</taxon>
        <taxon>Basidiomycota</taxon>
        <taxon>Agaricomycotina</taxon>
        <taxon>Agaricomycetes</taxon>
        <taxon>Agaricomycetidae</taxon>
        <taxon>Boletales</taxon>
        <taxon>Suillineae</taxon>
        <taxon>Suillaceae</taxon>
        <taxon>Suillus</taxon>
    </lineage>
</organism>
<dbReference type="Pfam" id="PF24883">
    <property type="entry name" value="NPHP3_N"/>
    <property type="match status" value="1"/>
</dbReference>
<dbReference type="EMBL" id="JABBWK010000044">
    <property type="protein sequence ID" value="KAG1897654.1"/>
    <property type="molecule type" value="Genomic_DNA"/>
</dbReference>
<dbReference type="RefSeq" id="XP_041223230.1">
    <property type="nucleotide sequence ID" value="XM_041365085.1"/>
</dbReference>
<dbReference type="Proteomes" id="UP001195769">
    <property type="component" value="Unassembled WGS sequence"/>
</dbReference>
<evidence type="ECO:0000256" key="2">
    <source>
        <dbReference type="SAM" id="MobiDB-lite"/>
    </source>
</evidence>
<dbReference type="Gene3D" id="3.40.50.300">
    <property type="entry name" value="P-loop containing nucleotide triphosphate hydrolases"/>
    <property type="match status" value="1"/>
</dbReference>
<dbReference type="PANTHER" id="PTHR10039">
    <property type="entry name" value="AMELOGENIN"/>
    <property type="match status" value="1"/>
</dbReference>
<keyword evidence="1" id="KW-0677">Repeat</keyword>
<sequence length="831" mass="91950">MNHANQPGDSRSVPPPDIETPNETNAAERPGRPRGKICRFLGKVTNGVIKKMSRSSLKDSRSRDPVTPVVDRKDVSSIPNIEVQDVSPGAKQGTDPQSALRDVNEAAKGMNLLSGPVASGISAAQNAPADACTFEDTYLRPLKIFDAVIGKLANVHPYAKMALGVLSCASQIILAQANRDEAILNLYMKLGQVYGFMTQDDTLHQILSMSTILGQVSQQTLECAHFIMDYSEKKNFWKRLGKNVISETDDTIQRYNNVLDALMQNFRDQVARDVAIYTHRTSKDSGHASGLTPIHTSTGEILDLSGMAYSEAAGLDTRKRCLPGTRMDILSDIMGWINDSRDDVPCVLWLSGPAGTGKSAIAHTIASSFIGVGGLGSCYCFDRNTDDRHKKVFSTIARDLADRHPEMRRALAGAVQNANALKTTADVVQQWQKLLIEPLGKLSESPVGPVVIIIDALDESGKAAETRSDLLRILAGKLRDPTITHITKLPKNFRIIVTSRPLHDIEAALAGAQHIRRMSMDDISSATTERDIHAYISNELEEPSDFGDTQFAALAKKADGLFEWARLACKSIKAPPPGLSPFESFDAVVSRNPAERENLLYDMYEFILTEIMRIDKSPHSTSRQKQLTRFRSVMGQILGASEPLPLESLNAMRHHFPDKSERYEVQVMVKHMGSLLSGTTNSSTPIRPLHVSFRDFLTDQSHSGEFFIDVSKVQRDLAFASLRVMEHGLSFNICDLKSSYLPNSEDPGLLDRVEKYIPPHLSYACRFWPVHVQATHFDPDLAKEIKSLFEHERLFFWLEVLSLINALSGAVTTLPLIAKWLKVSTLLLSVR</sequence>
<comment type="caution">
    <text evidence="4">The sequence shown here is derived from an EMBL/GenBank/DDBJ whole genome shotgun (WGS) entry which is preliminary data.</text>
</comment>
<reference evidence="4" key="1">
    <citation type="journal article" date="2020" name="New Phytol.">
        <title>Comparative genomics reveals dynamic genome evolution in host specialist ectomycorrhizal fungi.</title>
        <authorList>
            <person name="Lofgren L.A."/>
            <person name="Nguyen N.H."/>
            <person name="Vilgalys R."/>
            <person name="Ruytinx J."/>
            <person name="Liao H.L."/>
            <person name="Branco S."/>
            <person name="Kuo A."/>
            <person name="LaButti K."/>
            <person name="Lipzen A."/>
            <person name="Andreopoulos W."/>
            <person name="Pangilinan J."/>
            <person name="Riley R."/>
            <person name="Hundley H."/>
            <person name="Na H."/>
            <person name="Barry K."/>
            <person name="Grigoriev I.V."/>
            <person name="Stajich J.E."/>
            <person name="Kennedy P.G."/>
        </authorList>
    </citation>
    <scope>NUCLEOTIDE SEQUENCE</scope>
    <source>
        <strain evidence="4">FC203</strain>
    </source>
</reference>
<dbReference type="SUPFAM" id="SSF52540">
    <property type="entry name" value="P-loop containing nucleoside triphosphate hydrolases"/>
    <property type="match status" value="1"/>
</dbReference>
<accession>A0AAD4E0V1</accession>
<feature type="region of interest" description="Disordered" evidence="2">
    <location>
        <begin position="51"/>
        <end position="77"/>
    </location>
</feature>
<evidence type="ECO:0000313" key="5">
    <source>
        <dbReference type="Proteomes" id="UP001195769"/>
    </source>
</evidence>
<evidence type="ECO:0000256" key="1">
    <source>
        <dbReference type="ARBA" id="ARBA00022737"/>
    </source>
</evidence>
<dbReference type="PANTHER" id="PTHR10039:SF17">
    <property type="entry name" value="FUNGAL STAND N-TERMINAL GOODBYE DOMAIN-CONTAINING PROTEIN-RELATED"/>
    <property type="match status" value="1"/>
</dbReference>
<dbReference type="GeneID" id="64659383"/>
<dbReference type="AlphaFoldDB" id="A0AAD4E0V1"/>
<feature type="compositionally biased region" description="Basic and acidic residues" evidence="2">
    <location>
        <begin position="56"/>
        <end position="75"/>
    </location>
</feature>
<proteinExistence type="predicted"/>
<evidence type="ECO:0000313" key="4">
    <source>
        <dbReference type="EMBL" id="KAG1897654.1"/>
    </source>
</evidence>
<gene>
    <name evidence="4" type="ORF">F5891DRAFT_1149197</name>
</gene>
<dbReference type="InterPro" id="IPR056884">
    <property type="entry name" value="NPHP3-like_N"/>
</dbReference>
<feature type="domain" description="Nephrocystin 3-like N-terminal" evidence="3">
    <location>
        <begin position="334"/>
        <end position="500"/>
    </location>
</feature>
<keyword evidence="5" id="KW-1185">Reference proteome</keyword>
<dbReference type="InterPro" id="IPR027417">
    <property type="entry name" value="P-loop_NTPase"/>
</dbReference>
<feature type="region of interest" description="Disordered" evidence="2">
    <location>
        <begin position="1"/>
        <end position="37"/>
    </location>
</feature>